<evidence type="ECO:0000313" key="1">
    <source>
        <dbReference type="EMBL" id="WOP57734.1"/>
    </source>
</evidence>
<protein>
    <submittedName>
        <fullName evidence="1">Uncharacterized protein</fullName>
    </submittedName>
</protein>
<dbReference type="Proteomes" id="UP001304429">
    <property type="component" value="Chromosome"/>
</dbReference>
<organism evidence="1 2">
    <name type="scientific">Xanthomonas euvesicatoria</name>
    <dbReference type="NCBI Taxonomy" id="456327"/>
    <lineage>
        <taxon>Bacteria</taxon>
        <taxon>Pseudomonadati</taxon>
        <taxon>Pseudomonadota</taxon>
        <taxon>Gammaproteobacteria</taxon>
        <taxon>Lysobacterales</taxon>
        <taxon>Lysobacteraceae</taxon>
        <taxon>Xanthomonas</taxon>
    </lineage>
</organism>
<proteinExistence type="predicted"/>
<gene>
    <name evidence="1" type="ORF">R5577_06225</name>
</gene>
<accession>A0AAX4FM53</accession>
<name>A0AAX4FM53_XANEU</name>
<sequence length="45" mass="4998">MVEVDESDCELLWFAEVVDGPVGCKLWPYEAPEVLPVLFDVDDGA</sequence>
<reference evidence="1" key="1">
    <citation type="submission" date="2023-10" db="EMBL/GenBank/DDBJ databases">
        <title>Comparative Genomic Analysis of Tomato Bacterial Spot Xanthomonads Reveals A New Lineage of Xanthomonas euvesicatoria.</title>
        <authorList>
            <person name="Huang C.-J."/>
            <person name="Wu T.-L."/>
            <person name="Wu Y.-L."/>
            <person name="Wang R.-S."/>
            <person name="Lin Y.-C."/>
        </authorList>
    </citation>
    <scope>NUCLEOTIDE SEQUENCE</scope>
    <source>
        <strain evidence="1">T0319-01</strain>
    </source>
</reference>
<evidence type="ECO:0000313" key="2">
    <source>
        <dbReference type="Proteomes" id="UP001304429"/>
    </source>
</evidence>
<dbReference type="AlphaFoldDB" id="A0AAX4FM53"/>
<dbReference type="EMBL" id="CP137539">
    <property type="protein sequence ID" value="WOP57734.1"/>
    <property type="molecule type" value="Genomic_DNA"/>
</dbReference>